<dbReference type="KEGG" id="alp:LPB137_03790"/>
<feature type="chain" id="PRO_5012817510" evidence="3">
    <location>
        <begin position="19"/>
        <end position="315"/>
    </location>
</feature>
<evidence type="ECO:0000256" key="3">
    <source>
        <dbReference type="SAM" id="SignalP"/>
    </source>
</evidence>
<comment type="subcellular location">
    <subcellularLocation>
        <location evidence="1">Cell envelope</location>
    </subcellularLocation>
</comment>
<dbReference type="Gene3D" id="1.20.1420.20">
    <property type="entry name" value="M75 peptidase, HXXE motif"/>
    <property type="match status" value="1"/>
</dbReference>
<accession>A0A1P8KKD1</accession>
<dbReference type="InterPro" id="IPR018976">
    <property type="entry name" value="Imelysin-like"/>
</dbReference>
<proteinExistence type="predicted"/>
<dbReference type="GO" id="GO:0030313">
    <property type="term" value="C:cell envelope"/>
    <property type="evidence" value="ECO:0007669"/>
    <property type="project" value="UniProtKB-SubCell"/>
</dbReference>
<reference evidence="5 6" key="1">
    <citation type="submission" date="2017-01" db="EMBL/GenBank/DDBJ databases">
        <title>Genome sequencing of Arcobacter sp. LPB0137.</title>
        <authorList>
            <person name="Lee G.-W."/>
            <person name="Yi H."/>
        </authorList>
    </citation>
    <scope>NUCLEOTIDE SEQUENCE [LARGE SCALE GENOMIC DNA]</scope>
    <source>
        <strain evidence="5 6">LPB0137</strain>
    </source>
</reference>
<evidence type="ECO:0000256" key="2">
    <source>
        <dbReference type="ARBA" id="ARBA00022729"/>
    </source>
</evidence>
<dbReference type="OrthoDB" id="5365401at2"/>
<dbReference type="STRING" id="1850254.LPB137_03790"/>
<dbReference type="InterPro" id="IPR038352">
    <property type="entry name" value="Imelysin_sf"/>
</dbReference>
<evidence type="ECO:0000256" key="1">
    <source>
        <dbReference type="ARBA" id="ARBA00004196"/>
    </source>
</evidence>
<feature type="signal peptide" evidence="3">
    <location>
        <begin position="1"/>
        <end position="18"/>
    </location>
</feature>
<keyword evidence="2 3" id="KW-0732">Signal</keyword>
<sequence>MMKKILFTLMFLVSTIFAQETALISILKNISIPNVQNTINNADALKKDLNEQNFKKFLKSWKKVEAIYFAGEIDNDYLDSPRYIDVFHNLKEDLNEQMKRVIASKDDVNIALFKNSFKTINALEYVLFNDKEITTREKLLSIEIIKSIQSHLNDIKEVYTNYLKQKPKEEKWENAMIINTLVASTYRLKEWRIGDPSGNSSKYKDDIDNKRAEYFLSKNSFEAITSILDAHDEIMNTSNSYNFGKMAIESGAKAEVMEVQNAIKNAKIEVSKLKNDDFSNAKELYNSAKNLHNAYYLSLIEQLSVTAKILDADGD</sequence>
<gene>
    <name evidence="5" type="ORF">LPB137_03790</name>
</gene>
<dbReference type="AlphaFoldDB" id="A0A1P8KKD1"/>
<feature type="domain" description="Imelysin-like" evidence="4">
    <location>
        <begin position="48"/>
        <end position="304"/>
    </location>
</feature>
<keyword evidence="6" id="KW-1185">Reference proteome</keyword>
<dbReference type="Proteomes" id="UP000186074">
    <property type="component" value="Chromosome"/>
</dbReference>
<protein>
    <submittedName>
        <fullName evidence="5">Imelysin</fullName>
    </submittedName>
</protein>
<dbReference type="EMBL" id="CP019070">
    <property type="protein sequence ID" value="APW65018.1"/>
    <property type="molecule type" value="Genomic_DNA"/>
</dbReference>
<dbReference type="Pfam" id="PF09375">
    <property type="entry name" value="Peptidase_M75"/>
    <property type="match status" value="1"/>
</dbReference>
<evidence type="ECO:0000313" key="5">
    <source>
        <dbReference type="EMBL" id="APW65018.1"/>
    </source>
</evidence>
<name>A0A1P8KKD1_9BACT</name>
<evidence type="ECO:0000259" key="4">
    <source>
        <dbReference type="Pfam" id="PF09375"/>
    </source>
</evidence>
<organism evidence="5 6">
    <name type="scientific">Poseidonibacter parvus</name>
    <dbReference type="NCBI Taxonomy" id="1850254"/>
    <lineage>
        <taxon>Bacteria</taxon>
        <taxon>Pseudomonadati</taxon>
        <taxon>Campylobacterota</taxon>
        <taxon>Epsilonproteobacteria</taxon>
        <taxon>Campylobacterales</taxon>
        <taxon>Arcobacteraceae</taxon>
        <taxon>Poseidonibacter</taxon>
    </lineage>
</organism>
<evidence type="ECO:0000313" key="6">
    <source>
        <dbReference type="Proteomes" id="UP000186074"/>
    </source>
</evidence>